<sequence>MPREARSASGGEGAKEKARGPVEWQLALTGSSMVVHETLPLMYVDVNFVLAHPLAGFQPQFRSECFVS</sequence>
<evidence type="ECO:0000313" key="3">
    <source>
        <dbReference type="Proteomes" id="UP000236546"/>
    </source>
</evidence>
<organism evidence="2 3">
    <name type="scientific">Trichoderma gamsii</name>
    <dbReference type="NCBI Taxonomy" id="398673"/>
    <lineage>
        <taxon>Eukaryota</taxon>
        <taxon>Fungi</taxon>
        <taxon>Dikarya</taxon>
        <taxon>Ascomycota</taxon>
        <taxon>Pezizomycotina</taxon>
        <taxon>Sordariomycetes</taxon>
        <taxon>Hypocreomycetidae</taxon>
        <taxon>Hypocreales</taxon>
        <taxon>Hypocreaceae</taxon>
        <taxon>Trichoderma</taxon>
    </lineage>
</organism>
<gene>
    <name evidence="2" type="ORF">TGAMA5MH_08628</name>
</gene>
<accession>A0A2K0T1M6</accession>
<reference evidence="2 3" key="1">
    <citation type="submission" date="2017-02" db="EMBL/GenBank/DDBJ databases">
        <title>Genomes of Trichoderma spp. with biocontrol activity.</title>
        <authorList>
            <person name="Gardiner D."/>
            <person name="Kazan K."/>
            <person name="Vos C."/>
            <person name="Harvey P."/>
        </authorList>
    </citation>
    <scope>NUCLEOTIDE SEQUENCE [LARGE SCALE GENOMIC DNA]</scope>
    <source>
        <strain evidence="2 3">A5MH</strain>
    </source>
</reference>
<name>A0A2K0T1M6_9HYPO</name>
<comment type="caution">
    <text evidence="2">The sequence shown here is derived from an EMBL/GenBank/DDBJ whole genome shotgun (WGS) entry which is preliminary data.</text>
</comment>
<dbReference type="EMBL" id="MTYH01000082">
    <property type="protein sequence ID" value="PNP39422.1"/>
    <property type="molecule type" value="Genomic_DNA"/>
</dbReference>
<evidence type="ECO:0000313" key="2">
    <source>
        <dbReference type="EMBL" id="PNP39422.1"/>
    </source>
</evidence>
<evidence type="ECO:0000256" key="1">
    <source>
        <dbReference type="SAM" id="MobiDB-lite"/>
    </source>
</evidence>
<dbReference type="AlphaFoldDB" id="A0A2K0T1M6"/>
<dbReference type="Proteomes" id="UP000236546">
    <property type="component" value="Unassembled WGS sequence"/>
</dbReference>
<protein>
    <submittedName>
        <fullName evidence="2">Uncharacterized protein</fullName>
    </submittedName>
</protein>
<proteinExistence type="predicted"/>
<feature type="region of interest" description="Disordered" evidence="1">
    <location>
        <begin position="1"/>
        <end position="20"/>
    </location>
</feature>